<dbReference type="Proteomes" id="UP000007289">
    <property type="component" value="Chromosome"/>
</dbReference>
<reference evidence="1" key="1">
    <citation type="journal article" date="2012" name="PLoS Genet.">
        <title>Comparative Genomics of Plant-Associated Pseudomonas spp.: Insights into Diversity and Inheritance of Traits Involved in Multitrophic Interactions.</title>
        <authorList>
            <person name="Loper J.E."/>
            <person name="Hassan K.A."/>
            <person name="Mavrodi D.V."/>
            <person name="Davis E.W.II."/>
            <person name="Lim C.K."/>
            <person name="Shaffer B.T."/>
            <person name="Elbourne L.D."/>
            <person name="Stockwell V.O."/>
            <person name="Hartney S.L."/>
            <person name="Breakwell K."/>
            <person name="Henkels M.D."/>
            <person name="Tetu S.G."/>
            <person name="Rangel L.I."/>
            <person name="Kidarsa T.A."/>
            <person name="Wilson N.L."/>
            <person name="van de Mortel J.E."/>
            <person name="Song C."/>
            <person name="Blumhagen R."/>
            <person name="Radune D."/>
            <person name="Hostetler J.B."/>
            <person name="Brinkac L.M."/>
            <person name="Durkin A.S."/>
            <person name="Kluepfel D.A."/>
            <person name="Wechter W.P."/>
            <person name="Anderson A.J."/>
            <person name="Kim Y.C."/>
            <person name="Pierson L.S.III."/>
            <person name="Pierson E.A."/>
            <person name="Lindow S.E."/>
            <person name="Kobayashi D.Y."/>
            <person name="Raaijmakers J.M."/>
            <person name="Weller D.M."/>
            <person name="Thomashow L.S."/>
            <person name="Allen A.E."/>
            <person name="Paulsen I.T."/>
        </authorList>
    </citation>
    <scope>NUCLEOTIDE SEQUENCE [LARGE SCALE GENOMIC DNA]</scope>
    <source>
        <strain evidence="1">Q2-87</strain>
    </source>
</reference>
<name>J2Y3I2_PSEFQ</name>
<dbReference type="SUPFAM" id="SSF51735">
    <property type="entry name" value="NAD(P)-binding Rossmann-fold domains"/>
    <property type="match status" value="1"/>
</dbReference>
<dbReference type="RefSeq" id="WP_003182731.1">
    <property type="nucleotide sequence ID" value="NZ_CM001558.1"/>
</dbReference>
<comment type="caution">
    <text evidence="1">The sequence shown here is derived from an EMBL/GenBank/DDBJ whole genome shotgun (WGS) entry which is preliminary data.</text>
</comment>
<accession>J2Y3I2</accession>
<dbReference type="EMBL" id="AGBM01000001">
    <property type="protein sequence ID" value="EJL01349.1"/>
    <property type="molecule type" value="Genomic_DNA"/>
</dbReference>
<evidence type="ECO:0008006" key="2">
    <source>
        <dbReference type="Google" id="ProtNLM"/>
    </source>
</evidence>
<dbReference type="AlphaFoldDB" id="J2Y3I2"/>
<evidence type="ECO:0000313" key="1">
    <source>
        <dbReference type="EMBL" id="EJL01349.1"/>
    </source>
</evidence>
<dbReference type="InterPro" id="IPR036291">
    <property type="entry name" value="NAD(P)-bd_dom_sf"/>
</dbReference>
<organism evidence="1">
    <name type="scientific">Pseudomonas fluorescens (strain Q2-87)</name>
    <dbReference type="NCBI Taxonomy" id="1038922"/>
    <lineage>
        <taxon>Bacteria</taxon>
        <taxon>Pseudomonadati</taxon>
        <taxon>Pseudomonadota</taxon>
        <taxon>Gammaproteobacteria</taxon>
        <taxon>Pseudomonadales</taxon>
        <taxon>Pseudomonadaceae</taxon>
        <taxon>Pseudomonas</taxon>
    </lineage>
</organism>
<sequence length="80" mass="8945">MKKVLLLGASGFIGQGVYEILRQEQDLRFTRHSRSPKADFAVCEVGSKAFIELVKDHDFIANCMGIGLRRLGMAVPITRH</sequence>
<dbReference type="PATRIC" id="fig|1038922.3.peg.2229"/>
<protein>
    <recommendedName>
        <fullName evidence="2">NAD-dependent epimerase/dehydratase domain-containing protein</fullName>
    </recommendedName>
</protein>
<proteinExistence type="predicted"/>
<gene>
    <name evidence="1" type="ORF">PflQ2_3277</name>
</gene>
<dbReference type="HOGENOM" id="CLU_2587031_0_0_6"/>